<proteinExistence type="predicted"/>
<feature type="region of interest" description="Disordered" evidence="1">
    <location>
        <begin position="257"/>
        <end position="302"/>
    </location>
</feature>
<accession>A0A095Y5V1</accession>
<evidence type="ECO:0000313" key="3">
    <source>
        <dbReference type="Proteomes" id="UP000029548"/>
    </source>
</evidence>
<reference evidence="2 3" key="1">
    <citation type="submission" date="2014-07" db="EMBL/GenBank/DDBJ databases">
        <authorList>
            <person name="McCorrison J."/>
            <person name="Sanka R."/>
            <person name="Torralba M."/>
            <person name="Gillis M."/>
            <person name="Haft D.H."/>
            <person name="Methe B."/>
            <person name="Sutton G."/>
            <person name="Nelson K.E."/>
        </authorList>
    </citation>
    <scope>NUCLEOTIDE SEQUENCE [LARGE SCALE GENOMIC DNA]</scope>
    <source>
        <strain evidence="2 3">DNF00450</strain>
    </source>
</reference>
<sequence>MSDSFWELAIVASDAPAAAIRHRGKVTPLGAGNLPELIAKAAERTPTTEPATLVLVHPRSMTVEVIGGWFAMLSELGVHSGSVRTIADTEVLATARFGEGDSREVIVGDVFSGEVYGRRGATAGSPEPLAVAMPRMVTEAGALKTWPVLVGNETGIQRYMPQLEGSHIRPAACTTEMLAVGALDPDRLRTMMGMESRRRAERRAARQDAAPARSKSPWRWSLWRPVVAALAVLVALVGVIVALDGFEGSEPDATVDEVLGPAAAGGDAGDAGAAGNDDSGRDPATVPAAAGPETRSAPEPVAQGADIPSAVGYYFDLFDPVPLFSSLTNCFDGEGRKYEKLSLYCAGRGRELNDFAAANGLPELARPDANVSIHFDTRSTLPRPVSHHHECLIDYAYPREDAVDGAWVEVSEPCDPDDERYEGPWPEDEEADITIHDVRYVYETDEGEYHPVIRIYGLKDLAAVDAILKNLGVVK</sequence>
<organism evidence="2 3">
    <name type="scientific">Corynebacterium freneyi DNF00450</name>
    <dbReference type="NCBI Taxonomy" id="1287475"/>
    <lineage>
        <taxon>Bacteria</taxon>
        <taxon>Bacillati</taxon>
        <taxon>Actinomycetota</taxon>
        <taxon>Actinomycetes</taxon>
        <taxon>Mycobacteriales</taxon>
        <taxon>Corynebacteriaceae</taxon>
        <taxon>Corynebacterium</taxon>
    </lineage>
</organism>
<evidence type="ECO:0000313" key="2">
    <source>
        <dbReference type="EMBL" id="KGF17411.1"/>
    </source>
</evidence>
<comment type="caution">
    <text evidence="2">The sequence shown here is derived from an EMBL/GenBank/DDBJ whole genome shotgun (WGS) entry which is preliminary data.</text>
</comment>
<dbReference type="RefSeq" id="WP_035121278.1">
    <property type="nucleotide sequence ID" value="NZ_JRNE01000040.1"/>
</dbReference>
<dbReference type="EMBL" id="JRNE01000040">
    <property type="protein sequence ID" value="KGF17411.1"/>
    <property type="molecule type" value="Genomic_DNA"/>
</dbReference>
<protein>
    <submittedName>
        <fullName evidence="2">Uncharacterized protein</fullName>
    </submittedName>
</protein>
<dbReference type="AlphaFoldDB" id="A0A095Y5V1"/>
<dbReference type="Proteomes" id="UP000029548">
    <property type="component" value="Unassembled WGS sequence"/>
</dbReference>
<dbReference type="eggNOG" id="ENOG5031YNH">
    <property type="taxonomic scope" value="Bacteria"/>
</dbReference>
<gene>
    <name evidence="2" type="ORF">HMPREF1650_04470</name>
</gene>
<feature type="compositionally biased region" description="Low complexity" evidence="1">
    <location>
        <begin position="260"/>
        <end position="277"/>
    </location>
</feature>
<name>A0A095Y5V1_9CORY</name>
<evidence type="ECO:0000256" key="1">
    <source>
        <dbReference type="SAM" id="MobiDB-lite"/>
    </source>
</evidence>